<organism evidence="7 8">
    <name type="scientific">Zavarzinia aquatilis</name>
    <dbReference type="NCBI Taxonomy" id="2211142"/>
    <lineage>
        <taxon>Bacteria</taxon>
        <taxon>Pseudomonadati</taxon>
        <taxon>Pseudomonadota</taxon>
        <taxon>Alphaproteobacteria</taxon>
        <taxon>Rhodospirillales</taxon>
        <taxon>Zavarziniaceae</taxon>
        <taxon>Zavarzinia</taxon>
    </lineage>
</organism>
<protein>
    <submittedName>
        <fullName evidence="7">PLP-dependent aminotransferase family protein</fullName>
    </submittedName>
</protein>
<evidence type="ECO:0000313" key="7">
    <source>
        <dbReference type="EMBL" id="PWR20169.1"/>
    </source>
</evidence>
<dbReference type="RefSeq" id="WP_109907167.1">
    <property type="nucleotide sequence ID" value="NZ_QGLE01000010.1"/>
</dbReference>
<keyword evidence="2" id="KW-0663">Pyridoxal phosphate</keyword>
<evidence type="ECO:0000256" key="1">
    <source>
        <dbReference type="ARBA" id="ARBA00005384"/>
    </source>
</evidence>
<dbReference type="PANTHER" id="PTHR46577:SF1">
    <property type="entry name" value="HTH-TYPE TRANSCRIPTIONAL REGULATORY PROTEIN GABR"/>
    <property type="match status" value="1"/>
</dbReference>
<name>A0A317DZN0_9PROT</name>
<evidence type="ECO:0000259" key="6">
    <source>
        <dbReference type="PROSITE" id="PS50949"/>
    </source>
</evidence>
<dbReference type="SUPFAM" id="SSF53383">
    <property type="entry name" value="PLP-dependent transferases"/>
    <property type="match status" value="1"/>
</dbReference>
<dbReference type="EMBL" id="QGLE01000010">
    <property type="protein sequence ID" value="PWR20169.1"/>
    <property type="molecule type" value="Genomic_DNA"/>
</dbReference>
<dbReference type="InterPro" id="IPR015421">
    <property type="entry name" value="PyrdxlP-dep_Trfase_major"/>
</dbReference>
<evidence type="ECO:0000256" key="3">
    <source>
        <dbReference type="ARBA" id="ARBA00023015"/>
    </source>
</evidence>
<dbReference type="GO" id="GO:0003700">
    <property type="term" value="F:DNA-binding transcription factor activity"/>
    <property type="evidence" value="ECO:0007669"/>
    <property type="project" value="InterPro"/>
</dbReference>
<dbReference type="GO" id="GO:0030170">
    <property type="term" value="F:pyridoxal phosphate binding"/>
    <property type="evidence" value="ECO:0007669"/>
    <property type="project" value="InterPro"/>
</dbReference>
<reference evidence="7 8" key="1">
    <citation type="submission" date="2018-05" db="EMBL/GenBank/DDBJ databases">
        <title>Zavarzinia sp. HR-AS.</title>
        <authorList>
            <person name="Lee Y."/>
            <person name="Jeon C.O."/>
        </authorList>
    </citation>
    <scope>NUCLEOTIDE SEQUENCE [LARGE SCALE GENOMIC DNA]</scope>
    <source>
        <strain evidence="7 8">HR-AS</strain>
    </source>
</reference>
<keyword evidence="3" id="KW-0805">Transcription regulation</keyword>
<keyword evidence="7" id="KW-0808">Transferase</keyword>
<dbReference type="PROSITE" id="PS50949">
    <property type="entry name" value="HTH_GNTR"/>
    <property type="match status" value="1"/>
</dbReference>
<comment type="similarity">
    <text evidence="1">In the C-terminal section; belongs to the class-I pyridoxal-phosphate-dependent aminotransferase family.</text>
</comment>
<dbReference type="GO" id="GO:0003677">
    <property type="term" value="F:DNA binding"/>
    <property type="evidence" value="ECO:0007669"/>
    <property type="project" value="UniProtKB-KW"/>
</dbReference>
<keyword evidence="7" id="KW-0032">Aminotransferase</keyword>
<keyword evidence="8" id="KW-1185">Reference proteome</keyword>
<dbReference type="Pfam" id="PF00392">
    <property type="entry name" value="GntR"/>
    <property type="match status" value="1"/>
</dbReference>
<dbReference type="Gene3D" id="3.40.640.10">
    <property type="entry name" value="Type I PLP-dependent aspartate aminotransferase-like (Major domain)"/>
    <property type="match status" value="1"/>
</dbReference>
<dbReference type="InterPro" id="IPR036390">
    <property type="entry name" value="WH_DNA-bd_sf"/>
</dbReference>
<evidence type="ECO:0000313" key="8">
    <source>
        <dbReference type="Proteomes" id="UP000245461"/>
    </source>
</evidence>
<dbReference type="InterPro" id="IPR051446">
    <property type="entry name" value="HTH_trans_reg/aminotransferase"/>
</dbReference>
<feature type="domain" description="HTH gntR-type" evidence="6">
    <location>
        <begin position="31"/>
        <end position="99"/>
    </location>
</feature>
<dbReference type="CDD" id="cd07377">
    <property type="entry name" value="WHTH_GntR"/>
    <property type="match status" value="1"/>
</dbReference>
<accession>A0A317DZN0</accession>
<keyword evidence="5" id="KW-0804">Transcription</keyword>
<dbReference type="CDD" id="cd00609">
    <property type="entry name" value="AAT_like"/>
    <property type="match status" value="1"/>
</dbReference>
<keyword evidence="4" id="KW-0238">DNA-binding</keyword>
<dbReference type="SMART" id="SM00345">
    <property type="entry name" value="HTH_GNTR"/>
    <property type="match status" value="1"/>
</dbReference>
<sequence length="486" mass="50989">MTMTAATIARLSPPARRGADAWNPNLDGHDGPLYLAIADSLATAISDGTLPAGTRLPTHRDLAVRLGVTIGTVTRAYAEAARRGLTDGTVGRGTFVRGRDPVLPGAGGLVGIDHEKPTGGSTVINLSVNRPAMGPQLEAMQASLAHLAHSSELSSVMGYQFPAGAPAHRAAGAAWLRRSGVEVTPDRVLVTAGCQNAQTIALMTVARPGDILLTEALAYPGLTSLARRLGLTLEPVAIDGDGMRADALDAACRGGGRRFVYLTPTIQNPTGVVMSGERRRAIAAVAERNDAFLIEDDVHGFLAPKQIPIAMLAPERTIFVTSVSKALMPGLRVGYMALPRRLVDAATETMRATTLMAPPLMAEIVARWIGDGTAERLTQWQVGESARRNEIAERLLGLATPAEGRVRSFHLWLPVENGRRAADVVDAARALGVHVAAAAAFQVGRGAAPEALRVSLSAAGDMAELGDGLARLAEALRFCPDEPALI</sequence>
<dbReference type="PANTHER" id="PTHR46577">
    <property type="entry name" value="HTH-TYPE TRANSCRIPTIONAL REGULATORY PROTEIN GABR"/>
    <property type="match status" value="1"/>
</dbReference>
<evidence type="ECO:0000256" key="4">
    <source>
        <dbReference type="ARBA" id="ARBA00023125"/>
    </source>
</evidence>
<evidence type="ECO:0000256" key="5">
    <source>
        <dbReference type="ARBA" id="ARBA00023163"/>
    </source>
</evidence>
<gene>
    <name evidence="7" type="ORF">DKG74_15915</name>
</gene>
<dbReference type="InterPro" id="IPR015424">
    <property type="entry name" value="PyrdxlP-dep_Trfase"/>
</dbReference>
<dbReference type="GO" id="GO:0008483">
    <property type="term" value="F:transaminase activity"/>
    <property type="evidence" value="ECO:0007669"/>
    <property type="project" value="UniProtKB-KW"/>
</dbReference>
<dbReference type="Pfam" id="PF00155">
    <property type="entry name" value="Aminotran_1_2"/>
    <property type="match status" value="1"/>
</dbReference>
<proteinExistence type="inferred from homology"/>
<dbReference type="Gene3D" id="1.10.10.10">
    <property type="entry name" value="Winged helix-like DNA-binding domain superfamily/Winged helix DNA-binding domain"/>
    <property type="match status" value="1"/>
</dbReference>
<dbReference type="OrthoDB" id="9804020at2"/>
<dbReference type="InterPro" id="IPR000524">
    <property type="entry name" value="Tscrpt_reg_HTH_GntR"/>
</dbReference>
<dbReference type="InterPro" id="IPR036388">
    <property type="entry name" value="WH-like_DNA-bd_sf"/>
</dbReference>
<dbReference type="SUPFAM" id="SSF46785">
    <property type="entry name" value="Winged helix' DNA-binding domain"/>
    <property type="match status" value="1"/>
</dbReference>
<dbReference type="Proteomes" id="UP000245461">
    <property type="component" value="Unassembled WGS sequence"/>
</dbReference>
<dbReference type="InterPro" id="IPR004839">
    <property type="entry name" value="Aminotransferase_I/II_large"/>
</dbReference>
<evidence type="ECO:0000256" key="2">
    <source>
        <dbReference type="ARBA" id="ARBA00022898"/>
    </source>
</evidence>
<comment type="caution">
    <text evidence="7">The sequence shown here is derived from an EMBL/GenBank/DDBJ whole genome shotgun (WGS) entry which is preliminary data.</text>
</comment>
<dbReference type="AlphaFoldDB" id="A0A317DZN0"/>